<dbReference type="Proteomes" id="UP000075902">
    <property type="component" value="Unassembled WGS sequence"/>
</dbReference>
<sequence length="233" mass="27699">MNAGGIRLIGLFYGHFGFLCFHYHFLSLFRVLLFVPVDFDHRICPAIEADLLFDWSLRGWHCLRGVATNRRSAYLSYRLRFAKRWYRLFARRSTGKIHARKQHGNLFGRWAAHDRQIVLCTLLYDGTNLLRSGERCHSQCHSRALSGRWNSAGCRRSTCPSHRGRFRATRLIAKMVLCRFDKCEHWPYQLLRCVLYERFTHRLQLPVYILARIEQLFANLRRTVEQKLEQRVV</sequence>
<proteinExistence type="predicted"/>
<reference evidence="3" key="1">
    <citation type="submission" date="2014-01" db="EMBL/GenBank/DDBJ databases">
        <title>The Genome Sequence of Anopheles melas CM1001059_A (V2).</title>
        <authorList>
            <consortium name="The Broad Institute Genomics Platform"/>
            <person name="Neafsey D.E."/>
            <person name="Besansky N."/>
            <person name="Howell P."/>
            <person name="Walton C."/>
            <person name="Young S.K."/>
            <person name="Zeng Q."/>
            <person name="Gargeya S."/>
            <person name="Fitzgerald M."/>
            <person name="Haas B."/>
            <person name="Abouelleil A."/>
            <person name="Allen A.W."/>
            <person name="Alvarado L."/>
            <person name="Arachchi H.M."/>
            <person name="Berlin A.M."/>
            <person name="Chapman S.B."/>
            <person name="Gainer-Dewar J."/>
            <person name="Goldberg J."/>
            <person name="Griggs A."/>
            <person name="Gujja S."/>
            <person name="Hansen M."/>
            <person name="Howarth C."/>
            <person name="Imamovic A."/>
            <person name="Ireland A."/>
            <person name="Larimer J."/>
            <person name="McCowan C."/>
            <person name="Murphy C."/>
            <person name="Pearson M."/>
            <person name="Poon T.W."/>
            <person name="Priest M."/>
            <person name="Roberts A."/>
            <person name="Saif S."/>
            <person name="Shea T."/>
            <person name="Sisk P."/>
            <person name="Sykes S."/>
            <person name="Wortman J."/>
            <person name="Nusbaum C."/>
            <person name="Birren B."/>
        </authorList>
    </citation>
    <scope>NUCLEOTIDE SEQUENCE [LARGE SCALE GENOMIC DNA]</scope>
    <source>
        <strain evidence="3">CM1001059</strain>
    </source>
</reference>
<keyword evidence="1" id="KW-1133">Transmembrane helix</keyword>
<dbReference type="AlphaFoldDB" id="A0A182UL86"/>
<dbReference type="EnsemblMetazoa" id="AMEC022429-RA">
    <property type="protein sequence ID" value="AMEC022429-PA"/>
    <property type="gene ID" value="AMEC022429"/>
</dbReference>
<organism evidence="2 3">
    <name type="scientific">Anopheles melas</name>
    <dbReference type="NCBI Taxonomy" id="34690"/>
    <lineage>
        <taxon>Eukaryota</taxon>
        <taxon>Metazoa</taxon>
        <taxon>Ecdysozoa</taxon>
        <taxon>Arthropoda</taxon>
        <taxon>Hexapoda</taxon>
        <taxon>Insecta</taxon>
        <taxon>Pterygota</taxon>
        <taxon>Neoptera</taxon>
        <taxon>Endopterygota</taxon>
        <taxon>Diptera</taxon>
        <taxon>Nematocera</taxon>
        <taxon>Culicoidea</taxon>
        <taxon>Culicidae</taxon>
        <taxon>Anophelinae</taxon>
        <taxon>Anopheles</taxon>
    </lineage>
</organism>
<evidence type="ECO:0000256" key="1">
    <source>
        <dbReference type="SAM" id="Phobius"/>
    </source>
</evidence>
<protein>
    <submittedName>
        <fullName evidence="2">Uncharacterized protein</fullName>
    </submittedName>
</protein>
<name>A0A182UL86_9DIPT</name>
<keyword evidence="1" id="KW-0472">Membrane</keyword>
<feature type="transmembrane region" description="Helical" evidence="1">
    <location>
        <begin position="12"/>
        <end position="33"/>
    </location>
</feature>
<accession>A0A182UL86</accession>
<reference evidence="2" key="2">
    <citation type="submission" date="2020-05" db="UniProtKB">
        <authorList>
            <consortium name="EnsemblMetazoa"/>
        </authorList>
    </citation>
    <scope>IDENTIFICATION</scope>
    <source>
        <strain evidence="2">CM1001059</strain>
    </source>
</reference>
<dbReference type="VEuPathDB" id="VectorBase:AMEC022429"/>
<keyword evidence="1" id="KW-0812">Transmembrane</keyword>
<evidence type="ECO:0000313" key="3">
    <source>
        <dbReference type="Proteomes" id="UP000075902"/>
    </source>
</evidence>
<keyword evidence="3" id="KW-1185">Reference proteome</keyword>
<evidence type="ECO:0000313" key="2">
    <source>
        <dbReference type="EnsemblMetazoa" id="AMEC022429-PA"/>
    </source>
</evidence>